<keyword evidence="1" id="KW-0812">Transmembrane</keyword>
<organism evidence="4 5">
    <name type="scientific">Sulfitobacter undariae</name>
    <dbReference type="NCBI Taxonomy" id="1563671"/>
    <lineage>
        <taxon>Bacteria</taxon>
        <taxon>Pseudomonadati</taxon>
        <taxon>Pseudomonadota</taxon>
        <taxon>Alphaproteobacteria</taxon>
        <taxon>Rhodobacterales</taxon>
        <taxon>Roseobacteraceae</taxon>
        <taxon>Sulfitobacter</taxon>
    </lineage>
</organism>
<evidence type="ECO:0000313" key="4">
    <source>
        <dbReference type="EMBL" id="MBB3994267.1"/>
    </source>
</evidence>
<name>A0A7W6E3V2_9RHOB</name>
<feature type="domain" description="DUF4159" evidence="3">
    <location>
        <begin position="682"/>
        <end position="901"/>
    </location>
</feature>
<dbReference type="Gene3D" id="3.40.50.880">
    <property type="match status" value="1"/>
</dbReference>
<keyword evidence="1" id="KW-0472">Membrane</keyword>
<evidence type="ECO:0000313" key="5">
    <source>
        <dbReference type="Proteomes" id="UP000530268"/>
    </source>
</evidence>
<dbReference type="CDD" id="cd03143">
    <property type="entry name" value="A4_beta-galactosidase_middle_domain"/>
    <property type="match status" value="1"/>
</dbReference>
<dbReference type="Gene3D" id="3.40.50.12140">
    <property type="entry name" value="Domain of unknown function DUF4159"/>
    <property type="match status" value="1"/>
</dbReference>
<keyword evidence="5" id="KW-1185">Reference proteome</keyword>
<dbReference type="NCBIfam" id="TIGR02226">
    <property type="entry name" value="two_anch"/>
    <property type="match status" value="1"/>
</dbReference>
<dbReference type="InterPro" id="IPR025297">
    <property type="entry name" value="DUF4159"/>
</dbReference>
<keyword evidence="1" id="KW-1133">Transmembrane helix</keyword>
<dbReference type="Proteomes" id="UP000530268">
    <property type="component" value="Unassembled WGS sequence"/>
</dbReference>
<dbReference type="PANTHER" id="PTHR37464:SF1">
    <property type="entry name" value="BLL2463 PROTEIN"/>
    <property type="match status" value="1"/>
</dbReference>
<protein>
    <recommendedName>
        <fullName evidence="6">N-terminal double-transmembrane domain-containing protein</fullName>
    </recommendedName>
</protein>
<evidence type="ECO:0008006" key="6">
    <source>
        <dbReference type="Google" id="ProtNLM"/>
    </source>
</evidence>
<dbReference type="SUPFAM" id="SSF52317">
    <property type="entry name" value="Class I glutamine amidotransferase-like"/>
    <property type="match status" value="1"/>
</dbReference>
<feature type="transmembrane region" description="Helical" evidence="1">
    <location>
        <begin position="6"/>
        <end position="28"/>
    </location>
</feature>
<dbReference type="InterPro" id="IPR011933">
    <property type="entry name" value="Double_TM_dom"/>
</dbReference>
<comment type="caution">
    <text evidence="4">The sequence shown here is derived from an EMBL/GenBank/DDBJ whole genome shotgun (WGS) entry which is preliminary data.</text>
</comment>
<dbReference type="PANTHER" id="PTHR37464">
    <property type="entry name" value="BLL2463 PROTEIN"/>
    <property type="match status" value="1"/>
</dbReference>
<accession>A0A7W6E3V2</accession>
<feature type="domain" description="Aerotolerance regulator N-terminal" evidence="2">
    <location>
        <begin position="7"/>
        <end position="81"/>
    </location>
</feature>
<dbReference type="InterPro" id="IPR024163">
    <property type="entry name" value="Aerotolerance_reg_N"/>
</dbReference>
<evidence type="ECO:0000259" key="3">
    <source>
        <dbReference type="Pfam" id="PF13709"/>
    </source>
</evidence>
<reference evidence="4 5" key="1">
    <citation type="submission" date="2020-08" db="EMBL/GenBank/DDBJ databases">
        <title>Genomic Encyclopedia of Type Strains, Phase IV (KMG-IV): sequencing the most valuable type-strain genomes for metagenomic binning, comparative biology and taxonomic classification.</title>
        <authorList>
            <person name="Goeker M."/>
        </authorList>
    </citation>
    <scope>NUCLEOTIDE SEQUENCE [LARGE SCALE GENOMIC DNA]</scope>
    <source>
        <strain evidence="4 5">DSM 102234</strain>
    </source>
</reference>
<dbReference type="EMBL" id="JACIEI010000005">
    <property type="protein sequence ID" value="MBB3994267.1"/>
    <property type="molecule type" value="Genomic_DNA"/>
</dbReference>
<gene>
    <name evidence="4" type="ORF">GGR95_001912</name>
</gene>
<dbReference type="Pfam" id="PF13709">
    <property type="entry name" value="DUF4159"/>
    <property type="match status" value="1"/>
</dbReference>
<sequence length="921" mass="97762">MMVLGSIGFTAPWVLLALAALPILWLLLRAVPPAPVKRRFPGVALLLGLKDDESVSDRTPWWLLLLRMLAVAAIILGLAGPVLNPETEQAEGDGPLLFVIDGSWAGASRWPQQQEAIDAQLTRASRLGRTVGFLTLTQPNPPVFQSADAWKSRLAGIAPAPWQPSTAMIDAAKDALSGVGDFDTLWFSDTLDYAGRNDLLETLQQRGTVEAYQTATNVLAILPATYEDGAVQLRVIRAAAGEERDVTIQAQGRDPAGNARILGVATATFAEGATDAQTALVLPSELRARITRFNIAGQRSAGASTLSDDGLRRREVALISARENREGLELLSPFHYIEQALSPTADLIEGSLADTLPANPDVIVLADVATLTDAEARPLTDWIEGGGMLVRFAGPRVAASDISRVDEDPLMPVRLRSGGRSVGGAMSWGEPKALSPFTNGSPFFGLNVPADVTVSAQVMAQPDPTLAERVIASLSDGTPLVTRKTLGQGQIVLFHVTATAEWSTLPLSGLFVEMLERLAVSSSTAGSTIAALEGTTWSPRRVLDGFGTLSDAGSLPGVHGPALIEEPTGPMLPPGLYTSGDRTMARNVLTQDATITRATWPSDVTVRGLAVAPEQPVAGWLLSLSILLLLADVVVTLALSGRLLGRSNAAAAVLGVLLLLGAPADAQTAADDFALAATSELTLAHVVTGNAQVDDIALAGLRGLGDTLFFRTSVEPSQPMSVNLETDELAFFPMLYWPITPEQPTPSAGAYAKLNHYLRSGGMILFDTRDADTASFGASSPNGRKLQELAAPLDIPALEPIPEDHVITRTFYLLQDFPGRYNSRDVWVEAAPPNAEQVEGMPFRDLNDGVTPVVIGGNDWAAAWAVNASGGPMLPIGRGYSGDRQREIAYRFGVNLVMHVLTGNYKSDQVHVPALLDRLGQ</sequence>
<dbReference type="Pfam" id="PF07584">
    <property type="entry name" value="BatA"/>
    <property type="match status" value="1"/>
</dbReference>
<evidence type="ECO:0000256" key="1">
    <source>
        <dbReference type="SAM" id="Phobius"/>
    </source>
</evidence>
<evidence type="ECO:0000259" key="2">
    <source>
        <dbReference type="Pfam" id="PF07584"/>
    </source>
</evidence>
<feature type="transmembrane region" description="Helical" evidence="1">
    <location>
        <begin position="61"/>
        <end position="83"/>
    </location>
</feature>
<proteinExistence type="predicted"/>
<dbReference type="RefSeq" id="WP_184565148.1">
    <property type="nucleotide sequence ID" value="NZ_JACIEI010000005.1"/>
</dbReference>
<dbReference type="InterPro" id="IPR029062">
    <property type="entry name" value="Class_I_gatase-like"/>
</dbReference>
<dbReference type="AlphaFoldDB" id="A0A7W6E3V2"/>